<feature type="transmembrane region" description="Helical" evidence="1">
    <location>
        <begin position="12"/>
        <end position="30"/>
    </location>
</feature>
<keyword evidence="1" id="KW-0812">Transmembrane</keyword>
<gene>
    <name evidence="2" type="ORF">VTL71DRAFT_10378</name>
</gene>
<keyword evidence="1" id="KW-0472">Membrane</keyword>
<evidence type="ECO:0000256" key="1">
    <source>
        <dbReference type="SAM" id="Phobius"/>
    </source>
</evidence>
<protein>
    <submittedName>
        <fullName evidence="2">Uncharacterized protein</fullName>
    </submittedName>
</protein>
<keyword evidence="3" id="KW-1185">Reference proteome</keyword>
<proteinExistence type="predicted"/>
<sequence length="353" mass="38796">MEGFNFRRLAFQYAILLTFVILNMFVMYYLDAFRIGLNHLQTSGLRGMADLSQEFVNTATPIQTGAPAHVSGNYATPIRTASPTSVPVPVSVQKMTMTVNPPARSCPIPGFFPTYDYEIAILADNFAFKINNIEPCILTELAKSIHRFCAKNMVLSDLKPCNNLPCWSFGKPYLLGHRKCNDFLQGPLDSCTAAAFDEELGPLLVKRVTMEAGFGGIGSYYAGGEVFAKRGEPWIRFGFTDDSGAFFHGSGLHKGAPPYHREIGTLLLQILLLLGFAVLCHAKHTTITLAAGYYKSRTSMYGEHTTPIITTTNTVTTVYGPTPVLLLTPTTAAIPIATGNTFRDWIERKCRGL</sequence>
<evidence type="ECO:0000313" key="3">
    <source>
        <dbReference type="Proteomes" id="UP001595075"/>
    </source>
</evidence>
<reference evidence="2 3" key="1">
    <citation type="journal article" date="2024" name="Commun. Biol.">
        <title>Comparative genomic analysis of thermophilic fungi reveals convergent evolutionary adaptations and gene losses.</title>
        <authorList>
            <person name="Steindorff A.S."/>
            <person name="Aguilar-Pontes M.V."/>
            <person name="Robinson A.J."/>
            <person name="Andreopoulos B."/>
            <person name="LaButti K."/>
            <person name="Kuo A."/>
            <person name="Mondo S."/>
            <person name="Riley R."/>
            <person name="Otillar R."/>
            <person name="Haridas S."/>
            <person name="Lipzen A."/>
            <person name="Grimwood J."/>
            <person name="Schmutz J."/>
            <person name="Clum A."/>
            <person name="Reid I.D."/>
            <person name="Moisan M.C."/>
            <person name="Butler G."/>
            <person name="Nguyen T.T.M."/>
            <person name="Dewar K."/>
            <person name="Conant G."/>
            <person name="Drula E."/>
            <person name="Henrissat B."/>
            <person name="Hansel C."/>
            <person name="Singer S."/>
            <person name="Hutchinson M.I."/>
            <person name="de Vries R.P."/>
            <person name="Natvig D.O."/>
            <person name="Powell A.J."/>
            <person name="Tsang A."/>
            <person name="Grigoriev I.V."/>
        </authorList>
    </citation>
    <scope>NUCLEOTIDE SEQUENCE [LARGE SCALE GENOMIC DNA]</scope>
    <source>
        <strain evidence="2 3">CBS 494.80</strain>
    </source>
</reference>
<organism evidence="2 3">
    <name type="scientific">Oculimacula yallundae</name>
    <dbReference type="NCBI Taxonomy" id="86028"/>
    <lineage>
        <taxon>Eukaryota</taxon>
        <taxon>Fungi</taxon>
        <taxon>Dikarya</taxon>
        <taxon>Ascomycota</taxon>
        <taxon>Pezizomycotina</taxon>
        <taxon>Leotiomycetes</taxon>
        <taxon>Helotiales</taxon>
        <taxon>Ploettnerulaceae</taxon>
        <taxon>Oculimacula</taxon>
    </lineage>
</organism>
<evidence type="ECO:0000313" key="2">
    <source>
        <dbReference type="EMBL" id="KAL2073054.1"/>
    </source>
</evidence>
<dbReference type="EMBL" id="JAZHXI010000003">
    <property type="protein sequence ID" value="KAL2073054.1"/>
    <property type="molecule type" value="Genomic_DNA"/>
</dbReference>
<accession>A0ABR4CVE9</accession>
<dbReference type="Proteomes" id="UP001595075">
    <property type="component" value="Unassembled WGS sequence"/>
</dbReference>
<name>A0ABR4CVE9_9HELO</name>
<keyword evidence="1" id="KW-1133">Transmembrane helix</keyword>
<comment type="caution">
    <text evidence="2">The sequence shown here is derived from an EMBL/GenBank/DDBJ whole genome shotgun (WGS) entry which is preliminary data.</text>
</comment>